<organism evidence="2 3">
    <name type="scientific">Aerophototrophica crusticola</name>
    <dbReference type="NCBI Taxonomy" id="1709002"/>
    <lineage>
        <taxon>Bacteria</taxon>
        <taxon>Pseudomonadati</taxon>
        <taxon>Pseudomonadota</taxon>
        <taxon>Alphaproteobacteria</taxon>
        <taxon>Rhodospirillales</taxon>
        <taxon>Rhodospirillaceae</taxon>
        <taxon>Aerophototrophica</taxon>
    </lineage>
</organism>
<reference evidence="2" key="1">
    <citation type="submission" date="2020-04" db="EMBL/GenBank/DDBJ databases">
        <title>A desert anoxygenic phototrophic bacterium fixes CO2 using RubisCO under aerobic conditions.</title>
        <authorList>
            <person name="Tang K."/>
        </authorList>
    </citation>
    <scope>NUCLEOTIDE SEQUENCE [LARGE SCALE GENOMIC DNA]</scope>
    <source>
        <strain evidence="2">MIMtkB3</strain>
    </source>
</reference>
<dbReference type="EMBL" id="CP051775">
    <property type="protein sequence ID" value="QJE74949.1"/>
    <property type="molecule type" value="Genomic_DNA"/>
</dbReference>
<protein>
    <submittedName>
        <fullName evidence="2">Tellurite resistance TerB family protein</fullName>
    </submittedName>
</protein>
<feature type="domain" description="Co-chaperone DjlA N-terminal" evidence="1">
    <location>
        <begin position="6"/>
        <end position="118"/>
    </location>
</feature>
<dbReference type="AlphaFoldDB" id="A0A858RB39"/>
<evidence type="ECO:0000259" key="1">
    <source>
        <dbReference type="Pfam" id="PF05099"/>
    </source>
</evidence>
<dbReference type="CDD" id="cd07176">
    <property type="entry name" value="terB"/>
    <property type="match status" value="1"/>
</dbReference>
<evidence type="ECO:0000313" key="3">
    <source>
        <dbReference type="Proteomes" id="UP000501891"/>
    </source>
</evidence>
<dbReference type="Pfam" id="PF05099">
    <property type="entry name" value="TerB"/>
    <property type="match status" value="1"/>
</dbReference>
<dbReference type="InterPro" id="IPR007791">
    <property type="entry name" value="DjlA_N"/>
</dbReference>
<evidence type="ECO:0000313" key="2">
    <source>
        <dbReference type="EMBL" id="QJE74949.1"/>
    </source>
</evidence>
<dbReference type="SUPFAM" id="SSF158682">
    <property type="entry name" value="TerB-like"/>
    <property type="match status" value="1"/>
</dbReference>
<dbReference type="Gene3D" id="1.10.3680.10">
    <property type="entry name" value="TerB-like"/>
    <property type="match status" value="1"/>
</dbReference>
<gene>
    <name evidence="2" type="ORF">HHL28_17090</name>
</gene>
<dbReference type="KEGG" id="acru:HHL28_17090"/>
<accession>A0A858RB39</accession>
<keyword evidence="3" id="KW-1185">Reference proteome</keyword>
<sequence length="135" mass="14869">MIDHHRALIYTMVLASASDGDMTDNELHTISENVRFLPAFRGFDVEELTEVATECTELLGDPEGLEKTLAAIKLSLTKSLRETAYMLACEVVASDARASQEELRMLELIRHGLDIDRLTAAALERGARARHVTGG</sequence>
<name>A0A858RB39_9PROT</name>
<dbReference type="InterPro" id="IPR029024">
    <property type="entry name" value="TerB-like"/>
</dbReference>
<proteinExistence type="predicted"/>
<dbReference type="Proteomes" id="UP000501891">
    <property type="component" value="Chromosome"/>
</dbReference>